<dbReference type="SUPFAM" id="SSF53335">
    <property type="entry name" value="S-adenosyl-L-methionine-dependent methyltransferases"/>
    <property type="match status" value="1"/>
</dbReference>
<dbReference type="PANTHER" id="PTHR44068">
    <property type="entry name" value="ZGC:194242"/>
    <property type="match status" value="1"/>
</dbReference>
<accession>A0A5N7MQ77</accession>
<name>A0A5N7MQ77_9HYPH</name>
<dbReference type="AlphaFoldDB" id="A0A5N7MQ77"/>
<evidence type="ECO:0000313" key="1">
    <source>
        <dbReference type="EMBL" id="MPR26136.1"/>
    </source>
</evidence>
<comment type="caution">
    <text evidence="1">The sequence shown here is derived from an EMBL/GenBank/DDBJ whole genome shotgun (WGS) entry which is preliminary data.</text>
</comment>
<dbReference type="GO" id="GO:0032259">
    <property type="term" value="P:methylation"/>
    <property type="evidence" value="ECO:0007669"/>
    <property type="project" value="UniProtKB-KW"/>
</dbReference>
<dbReference type="Pfam" id="PF02353">
    <property type="entry name" value="CMAS"/>
    <property type="match status" value="1"/>
</dbReference>
<gene>
    <name evidence="1" type="ORF">FS320_13075</name>
</gene>
<evidence type="ECO:0000313" key="2">
    <source>
        <dbReference type="Proteomes" id="UP000403266"/>
    </source>
</evidence>
<dbReference type="RefSeq" id="WP_152712169.1">
    <property type="nucleotide sequence ID" value="NZ_VOSJ01000035.1"/>
</dbReference>
<proteinExistence type="predicted"/>
<dbReference type="InterPro" id="IPR050447">
    <property type="entry name" value="Erg6_SMT_methyltransf"/>
</dbReference>
<dbReference type="InterPro" id="IPR029063">
    <property type="entry name" value="SAM-dependent_MTases_sf"/>
</dbReference>
<keyword evidence="1" id="KW-0808">Transferase</keyword>
<reference evidence="1 2" key="1">
    <citation type="journal article" date="2019" name="Syst. Appl. Microbiol.">
        <title>Microvirga tunisiensis sp. nov., a root nodule symbiotic bacterium isolated from Lupinus micranthus and L. luteus grown in Northern Tunisia.</title>
        <authorList>
            <person name="Msaddak A."/>
            <person name="Rejili M."/>
            <person name="Duran D."/>
            <person name="Mars M."/>
            <person name="Palacios J.M."/>
            <person name="Ruiz-Argueso T."/>
            <person name="Rey L."/>
            <person name="Imperial J."/>
        </authorList>
    </citation>
    <scope>NUCLEOTIDE SEQUENCE [LARGE SCALE GENOMIC DNA]</scope>
    <source>
        <strain evidence="1 2">Lmie10</strain>
    </source>
</reference>
<keyword evidence="2" id="KW-1185">Reference proteome</keyword>
<dbReference type="Gene3D" id="3.40.50.150">
    <property type="entry name" value="Vaccinia Virus protein VP39"/>
    <property type="match status" value="1"/>
</dbReference>
<sequence length="285" mass="32383">MIVPREPQSSAAVAEHYDELDPFYREIWGEHVHHGLWTTGREAPDQAVEALIAHLADTLALRPGQQVCDIGCGYGATAEWLAEHHGVHVMGVTLSSAQLRQAERRAAGSPLLQFMRQDWLANTFEDGAFDHVIAIESSEHMTDKQRFFDEAYRTLRPVGRLAIYAWLARDKAHPWEERLLLEPICREGRLPGMGTEAEYREWAETAGFVVDGFEDLSLKVRRTWALCTGRVAKKLLTHSHYRRYLLDARSQNRIFALSLPRIWLAYATGSMRYGLLTAHRPPSPA</sequence>
<dbReference type="PANTHER" id="PTHR44068:SF11">
    <property type="entry name" value="GERANYL DIPHOSPHATE 2-C-METHYLTRANSFERASE"/>
    <property type="match status" value="1"/>
</dbReference>
<dbReference type="OrthoDB" id="9777638at2"/>
<keyword evidence="1" id="KW-0489">Methyltransferase</keyword>
<dbReference type="CDD" id="cd02440">
    <property type="entry name" value="AdoMet_MTases"/>
    <property type="match status" value="1"/>
</dbReference>
<organism evidence="1 2">
    <name type="scientific">Microvirga tunisiensis</name>
    <dbReference type="NCBI Taxonomy" id="2108360"/>
    <lineage>
        <taxon>Bacteria</taxon>
        <taxon>Pseudomonadati</taxon>
        <taxon>Pseudomonadota</taxon>
        <taxon>Alphaproteobacteria</taxon>
        <taxon>Hyphomicrobiales</taxon>
        <taxon>Methylobacteriaceae</taxon>
        <taxon>Microvirga</taxon>
    </lineage>
</organism>
<dbReference type="EMBL" id="VOSK01000040">
    <property type="protein sequence ID" value="MPR26136.1"/>
    <property type="molecule type" value="Genomic_DNA"/>
</dbReference>
<dbReference type="GO" id="GO:0008168">
    <property type="term" value="F:methyltransferase activity"/>
    <property type="evidence" value="ECO:0007669"/>
    <property type="project" value="UniProtKB-KW"/>
</dbReference>
<dbReference type="Proteomes" id="UP000403266">
    <property type="component" value="Unassembled WGS sequence"/>
</dbReference>
<protein>
    <submittedName>
        <fullName evidence="1">Methyltransferase domain-containing protein</fullName>
    </submittedName>
</protein>